<name>A0A0A9HLP1_ARUDO</name>
<reference evidence="1" key="1">
    <citation type="submission" date="2014-09" db="EMBL/GenBank/DDBJ databases">
        <authorList>
            <person name="Magalhaes I.L.F."/>
            <person name="Oliveira U."/>
            <person name="Santos F.R."/>
            <person name="Vidigal T.H.D.A."/>
            <person name="Brescovit A.D."/>
            <person name="Santos A.J."/>
        </authorList>
    </citation>
    <scope>NUCLEOTIDE SEQUENCE</scope>
    <source>
        <tissue evidence="1">Shoot tissue taken approximately 20 cm above the soil surface</tissue>
    </source>
</reference>
<organism evidence="1">
    <name type="scientific">Arundo donax</name>
    <name type="common">Giant reed</name>
    <name type="synonym">Donax arundinaceus</name>
    <dbReference type="NCBI Taxonomy" id="35708"/>
    <lineage>
        <taxon>Eukaryota</taxon>
        <taxon>Viridiplantae</taxon>
        <taxon>Streptophyta</taxon>
        <taxon>Embryophyta</taxon>
        <taxon>Tracheophyta</taxon>
        <taxon>Spermatophyta</taxon>
        <taxon>Magnoliopsida</taxon>
        <taxon>Liliopsida</taxon>
        <taxon>Poales</taxon>
        <taxon>Poaceae</taxon>
        <taxon>PACMAD clade</taxon>
        <taxon>Arundinoideae</taxon>
        <taxon>Arundineae</taxon>
        <taxon>Arundo</taxon>
    </lineage>
</organism>
<protein>
    <submittedName>
        <fullName evidence="1">Uncharacterized protein</fullName>
    </submittedName>
</protein>
<accession>A0A0A9HLP1</accession>
<evidence type="ECO:0000313" key="1">
    <source>
        <dbReference type="EMBL" id="JAE36764.1"/>
    </source>
</evidence>
<dbReference type="EMBL" id="GBRH01161132">
    <property type="protein sequence ID" value="JAE36764.1"/>
    <property type="molecule type" value="Transcribed_RNA"/>
</dbReference>
<dbReference type="AlphaFoldDB" id="A0A0A9HLP1"/>
<proteinExistence type="predicted"/>
<reference evidence="1" key="2">
    <citation type="journal article" date="2015" name="Data Brief">
        <title>Shoot transcriptome of the giant reed, Arundo donax.</title>
        <authorList>
            <person name="Barrero R.A."/>
            <person name="Guerrero F.D."/>
            <person name="Moolhuijzen P."/>
            <person name="Goolsby J.A."/>
            <person name="Tidwell J."/>
            <person name="Bellgard S.E."/>
            <person name="Bellgard M.I."/>
        </authorList>
    </citation>
    <scope>NUCLEOTIDE SEQUENCE</scope>
    <source>
        <tissue evidence="1">Shoot tissue taken approximately 20 cm above the soil surface</tissue>
    </source>
</reference>
<sequence length="34" mass="4132">MHWDFSMISLHIRICLRRLERLIMNELTKFTGGL</sequence>